<dbReference type="InterPro" id="IPR006145">
    <property type="entry name" value="PsdUridine_synth_RsuA/RluA"/>
</dbReference>
<dbReference type="NCBIfam" id="TIGR00093">
    <property type="entry name" value="pseudouridine synthase"/>
    <property type="match status" value="1"/>
</dbReference>
<comment type="similarity">
    <text evidence="1">Belongs to the pseudouridine synthase RsuA family.</text>
</comment>
<dbReference type="PROSITE" id="PS50889">
    <property type="entry name" value="S4"/>
    <property type="match status" value="1"/>
</dbReference>
<proteinExistence type="inferred from homology"/>
<dbReference type="GO" id="GO:0006364">
    <property type="term" value="P:rRNA processing"/>
    <property type="evidence" value="ECO:0007669"/>
    <property type="project" value="UniProtKB-ARBA"/>
</dbReference>
<dbReference type="SUPFAM" id="SSF55120">
    <property type="entry name" value="Pseudouridine synthase"/>
    <property type="match status" value="1"/>
</dbReference>
<gene>
    <name evidence="4" type="ORF">METZ01_LOCUS92894</name>
</gene>
<dbReference type="Pfam" id="PF00849">
    <property type="entry name" value="PseudoU_synth_2"/>
    <property type="match status" value="1"/>
</dbReference>
<evidence type="ECO:0000259" key="3">
    <source>
        <dbReference type="Pfam" id="PF00849"/>
    </source>
</evidence>
<reference evidence="4" key="1">
    <citation type="submission" date="2018-05" db="EMBL/GenBank/DDBJ databases">
        <authorList>
            <person name="Lanie J.A."/>
            <person name="Ng W.-L."/>
            <person name="Kazmierczak K.M."/>
            <person name="Andrzejewski T.M."/>
            <person name="Davidsen T.M."/>
            <person name="Wayne K.J."/>
            <person name="Tettelin H."/>
            <person name="Glass J.I."/>
            <person name="Rusch D."/>
            <person name="Podicherti R."/>
            <person name="Tsui H.-C.T."/>
            <person name="Winkler M.E."/>
        </authorList>
    </citation>
    <scope>NUCLEOTIDE SEQUENCE</scope>
</reference>
<dbReference type="InterPro" id="IPR000748">
    <property type="entry name" value="PsdUridine_synth_RsuA/RluB/E/F"/>
</dbReference>
<dbReference type="EMBL" id="UINC01008907">
    <property type="protein sequence ID" value="SVA40040.1"/>
    <property type="molecule type" value="Genomic_DNA"/>
</dbReference>
<dbReference type="InterPro" id="IPR020094">
    <property type="entry name" value="TruA/RsuA/RluB/E/F_N"/>
</dbReference>
<protein>
    <recommendedName>
        <fullName evidence="3">Pseudouridine synthase RsuA/RluA-like domain-containing protein</fullName>
    </recommendedName>
</protein>
<keyword evidence="2" id="KW-0413">Isomerase</keyword>
<dbReference type="InterPro" id="IPR042092">
    <property type="entry name" value="PsdUridine_s_RsuA/RluB/E/F_cat"/>
</dbReference>
<dbReference type="GO" id="GO:0009982">
    <property type="term" value="F:pseudouridine synthase activity"/>
    <property type="evidence" value="ECO:0007669"/>
    <property type="project" value="InterPro"/>
</dbReference>
<dbReference type="GO" id="GO:0003723">
    <property type="term" value="F:RNA binding"/>
    <property type="evidence" value="ECO:0007669"/>
    <property type="project" value="InterPro"/>
</dbReference>
<dbReference type="Gene3D" id="3.30.70.580">
    <property type="entry name" value="Pseudouridine synthase I, catalytic domain, N-terminal subdomain"/>
    <property type="match status" value="1"/>
</dbReference>
<dbReference type="CDD" id="cd02870">
    <property type="entry name" value="PseudoU_synth_RsuA_like"/>
    <property type="match status" value="1"/>
</dbReference>
<dbReference type="InterPro" id="IPR020103">
    <property type="entry name" value="PsdUridine_synth_cat_dom_sf"/>
</dbReference>
<dbReference type="AlphaFoldDB" id="A0A381VIA9"/>
<dbReference type="PANTHER" id="PTHR47683">
    <property type="entry name" value="PSEUDOURIDINE SYNTHASE FAMILY PROTEIN-RELATED"/>
    <property type="match status" value="1"/>
</dbReference>
<dbReference type="InterPro" id="IPR050343">
    <property type="entry name" value="RsuA_PseudoU_synthase"/>
</dbReference>
<dbReference type="PROSITE" id="PS01149">
    <property type="entry name" value="PSI_RSU"/>
    <property type="match status" value="1"/>
</dbReference>
<dbReference type="Gene3D" id="3.30.70.1560">
    <property type="entry name" value="Alpha-L RNA-binding motif"/>
    <property type="match status" value="1"/>
</dbReference>
<sequence length="209" mass="23895">MATTEVNGKLCLDPAYDVKESDVVNFDGQKVSQVKEKIVVMFHKPKRVITTVKDTHGRKTVMDFVPPNIRLTPIGRLDQDTTGLLLLTNDGDLHQYLTHPKNQIPKDYEAVIEGRLTPSQIQKLARGIYIGDKEYGQAEIVNQETKKGRTSLIMRLRHGKKREIRRILYRLKLKLISLKRIGFSNLTLGTLTEGNYRQLTLNEVDSLRN</sequence>
<evidence type="ECO:0000256" key="1">
    <source>
        <dbReference type="ARBA" id="ARBA00008348"/>
    </source>
</evidence>
<dbReference type="GO" id="GO:0001522">
    <property type="term" value="P:pseudouridine synthesis"/>
    <property type="evidence" value="ECO:0007669"/>
    <property type="project" value="InterPro"/>
</dbReference>
<accession>A0A381VIA9</accession>
<evidence type="ECO:0000313" key="4">
    <source>
        <dbReference type="EMBL" id="SVA40040.1"/>
    </source>
</evidence>
<name>A0A381VIA9_9ZZZZ</name>
<organism evidence="4">
    <name type="scientific">marine metagenome</name>
    <dbReference type="NCBI Taxonomy" id="408172"/>
    <lineage>
        <taxon>unclassified sequences</taxon>
        <taxon>metagenomes</taxon>
        <taxon>ecological metagenomes</taxon>
    </lineage>
</organism>
<evidence type="ECO:0000256" key="2">
    <source>
        <dbReference type="ARBA" id="ARBA00023235"/>
    </source>
</evidence>
<feature type="domain" description="Pseudouridine synthase RsuA/RluA-like" evidence="3">
    <location>
        <begin position="39"/>
        <end position="168"/>
    </location>
</feature>
<dbReference type="PANTHER" id="PTHR47683:SF2">
    <property type="entry name" value="RNA-BINDING S4 DOMAIN-CONTAINING PROTEIN"/>
    <property type="match status" value="1"/>
</dbReference>
<dbReference type="InterPro" id="IPR018496">
    <property type="entry name" value="PsdUridine_synth_RsuA/RluB_CS"/>
</dbReference>